<evidence type="ECO:0000313" key="5">
    <source>
        <dbReference type="Proteomes" id="UP000038045"/>
    </source>
</evidence>
<dbReference type="InterPro" id="IPR008733">
    <property type="entry name" value="PEX11"/>
</dbReference>
<comment type="subcellular location">
    <subcellularLocation>
        <location evidence="3">Peroxisome membrane</location>
    </subcellularLocation>
</comment>
<dbReference type="STRING" id="131310.A0A0N4ZZ91"/>
<evidence type="ECO:0000313" key="6">
    <source>
        <dbReference type="WBParaSite" id="PTRK_0001410500.1"/>
    </source>
</evidence>
<keyword evidence="1 4" id="KW-0472">Membrane</keyword>
<feature type="transmembrane region" description="Helical" evidence="4">
    <location>
        <begin position="85"/>
        <end position="108"/>
    </location>
</feature>
<keyword evidence="2" id="KW-0576">Peroxisome</keyword>
<dbReference type="AlphaFoldDB" id="A0A0N4ZZ91"/>
<evidence type="ECO:0000256" key="1">
    <source>
        <dbReference type="ARBA" id="ARBA00023136"/>
    </source>
</evidence>
<dbReference type="GO" id="GO:0005778">
    <property type="term" value="C:peroxisomal membrane"/>
    <property type="evidence" value="ECO:0007669"/>
    <property type="project" value="UniProtKB-SubCell"/>
</dbReference>
<keyword evidence="4" id="KW-0812">Transmembrane</keyword>
<keyword evidence="5" id="KW-1185">Reference proteome</keyword>
<dbReference type="WBParaSite" id="PTRK_0001410500.1">
    <property type="protein sequence ID" value="PTRK_0001410500.1"/>
    <property type="gene ID" value="PTRK_0001410500"/>
</dbReference>
<dbReference type="PANTHER" id="PTHR20990:SF1">
    <property type="entry name" value="PEROXISOMAL MEMBRANE PROTEIN 11C"/>
    <property type="match status" value="1"/>
</dbReference>
<dbReference type="InterPro" id="IPR026510">
    <property type="entry name" value="PEX11C_met"/>
</dbReference>
<dbReference type="Proteomes" id="UP000038045">
    <property type="component" value="Unplaced"/>
</dbReference>
<sequence length="208" mass="23724">MENLTKTVRTLSTYAGRDKFIRSLYFSLILLADKVGDKEGQKIMILAKQLSAARMIYRQFNHFGMIKACIETWNLRNVAKDKIDFLLGASVTGIYTIYGVVEFLAWIGDAKIINIESNKYYKYCLYLWICALCAGIIRGVRQLIKKYNDRRDISEMREDIITTIGLSSDLIPAINSLPVQFLWSQSLPTKISGRLSLIASLIGLYKVF</sequence>
<evidence type="ECO:0000256" key="2">
    <source>
        <dbReference type="ARBA" id="ARBA00023140"/>
    </source>
</evidence>
<dbReference type="GO" id="GO:0016559">
    <property type="term" value="P:peroxisome fission"/>
    <property type="evidence" value="ECO:0007669"/>
    <property type="project" value="InterPro"/>
</dbReference>
<accession>A0A0N4ZZ91</accession>
<dbReference type="Pfam" id="PF05648">
    <property type="entry name" value="PEX11"/>
    <property type="match status" value="1"/>
</dbReference>
<evidence type="ECO:0000256" key="4">
    <source>
        <dbReference type="SAM" id="Phobius"/>
    </source>
</evidence>
<reference evidence="6" key="1">
    <citation type="submission" date="2017-02" db="UniProtKB">
        <authorList>
            <consortium name="WormBaseParasite"/>
        </authorList>
    </citation>
    <scope>IDENTIFICATION</scope>
</reference>
<proteinExistence type="predicted"/>
<dbReference type="PANTHER" id="PTHR20990">
    <property type="entry name" value="PEROXISOMAL BIOGENESIS FACTOR 11"/>
    <property type="match status" value="1"/>
</dbReference>
<name>A0A0N4ZZ91_PARTI</name>
<protein>
    <submittedName>
        <fullName evidence="6">Peroxisomal biogenesis factor 11</fullName>
    </submittedName>
</protein>
<keyword evidence="4" id="KW-1133">Transmembrane helix</keyword>
<feature type="transmembrane region" description="Helical" evidence="4">
    <location>
        <begin position="120"/>
        <end position="140"/>
    </location>
</feature>
<organism evidence="5 6">
    <name type="scientific">Parastrongyloides trichosuri</name>
    <name type="common">Possum-specific nematode worm</name>
    <dbReference type="NCBI Taxonomy" id="131310"/>
    <lineage>
        <taxon>Eukaryota</taxon>
        <taxon>Metazoa</taxon>
        <taxon>Ecdysozoa</taxon>
        <taxon>Nematoda</taxon>
        <taxon>Chromadorea</taxon>
        <taxon>Rhabditida</taxon>
        <taxon>Tylenchina</taxon>
        <taxon>Panagrolaimomorpha</taxon>
        <taxon>Strongyloidoidea</taxon>
        <taxon>Strongyloididae</taxon>
        <taxon>Parastrongyloides</taxon>
    </lineage>
</organism>
<evidence type="ECO:0000256" key="3">
    <source>
        <dbReference type="ARBA" id="ARBA00046271"/>
    </source>
</evidence>